<proteinExistence type="inferred from homology"/>
<feature type="transmembrane region" description="Helical" evidence="9">
    <location>
        <begin position="103"/>
        <end position="126"/>
    </location>
</feature>
<dbReference type="RefSeq" id="WP_183385993.1">
    <property type="nucleotide sequence ID" value="NZ_JACHXM010000001.1"/>
</dbReference>
<feature type="transmembrane region" description="Helical" evidence="9">
    <location>
        <begin position="146"/>
        <end position="171"/>
    </location>
</feature>
<comment type="similarity">
    <text evidence="8 9">Belongs to the TRAP transporter small permease family.</text>
</comment>
<keyword evidence="3" id="KW-1003">Cell membrane</keyword>
<keyword evidence="5 9" id="KW-0812">Transmembrane</keyword>
<comment type="function">
    <text evidence="9">Part of the tripartite ATP-independent periplasmic (TRAP) transport system.</text>
</comment>
<reference evidence="11 12" key="1">
    <citation type="submission" date="2020-08" db="EMBL/GenBank/DDBJ databases">
        <title>Genomic Encyclopedia of Type Strains, Phase III (KMG-III): the genomes of soil and plant-associated and newly described type strains.</title>
        <authorList>
            <person name="Whitman W."/>
        </authorList>
    </citation>
    <scope>NUCLEOTIDE SEQUENCE [LARGE SCALE GENOMIC DNA]</scope>
    <source>
        <strain evidence="11 12">CECT 5995</strain>
    </source>
</reference>
<evidence type="ECO:0000256" key="9">
    <source>
        <dbReference type="RuleBase" id="RU369079"/>
    </source>
</evidence>
<dbReference type="PANTHER" id="PTHR35011">
    <property type="entry name" value="2,3-DIKETO-L-GULONATE TRAP TRANSPORTER SMALL PERMEASE PROTEIN YIAM"/>
    <property type="match status" value="1"/>
</dbReference>
<accession>A0A7W5G453</accession>
<feature type="transmembrane region" description="Helical" evidence="9">
    <location>
        <begin position="12"/>
        <end position="35"/>
    </location>
</feature>
<evidence type="ECO:0000256" key="1">
    <source>
        <dbReference type="ARBA" id="ARBA00004429"/>
    </source>
</evidence>
<gene>
    <name evidence="11" type="ORF">FHR96_000438</name>
</gene>
<keyword evidence="6 9" id="KW-1133">Transmembrane helix</keyword>
<dbReference type="InterPro" id="IPR007387">
    <property type="entry name" value="TRAP_DctQ"/>
</dbReference>
<dbReference type="PANTHER" id="PTHR35011:SF4">
    <property type="entry name" value="SLL1102 PROTEIN"/>
    <property type="match status" value="1"/>
</dbReference>
<comment type="subunit">
    <text evidence="9">The complex comprises the extracytoplasmic solute receptor protein and the two transmembrane proteins.</text>
</comment>
<protein>
    <recommendedName>
        <fullName evidence="9">TRAP transporter small permease protein</fullName>
    </recommendedName>
</protein>
<evidence type="ECO:0000256" key="5">
    <source>
        <dbReference type="ARBA" id="ARBA00022692"/>
    </source>
</evidence>
<dbReference type="GO" id="GO:0022857">
    <property type="term" value="F:transmembrane transporter activity"/>
    <property type="evidence" value="ECO:0007669"/>
    <property type="project" value="UniProtKB-UniRule"/>
</dbReference>
<evidence type="ECO:0000259" key="10">
    <source>
        <dbReference type="Pfam" id="PF04290"/>
    </source>
</evidence>
<evidence type="ECO:0000256" key="4">
    <source>
        <dbReference type="ARBA" id="ARBA00022519"/>
    </source>
</evidence>
<evidence type="ECO:0000256" key="8">
    <source>
        <dbReference type="ARBA" id="ARBA00038436"/>
    </source>
</evidence>
<comment type="subcellular location">
    <subcellularLocation>
        <location evidence="1 9">Cell inner membrane</location>
        <topology evidence="1 9">Multi-pass membrane protein</topology>
    </subcellularLocation>
</comment>
<evidence type="ECO:0000313" key="11">
    <source>
        <dbReference type="EMBL" id="MBB3139592.1"/>
    </source>
</evidence>
<organism evidence="11 12">
    <name type="scientific">Halomonas organivorans</name>
    <dbReference type="NCBI Taxonomy" id="257772"/>
    <lineage>
        <taxon>Bacteria</taxon>
        <taxon>Pseudomonadati</taxon>
        <taxon>Pseudomonadota</taxon>
        <taxon>Gammaproteobacteria</taxon>
        <taxon>Oceanospirillales</taxon>
        <taxon>Halomonadaceae</taxon>
        <taxon>Halomonas</taxon>
    </lineage>
</organism>
<dbReference type="Pfam" id="PF04290">
    <property type="entry name" value="DctQ"/>
    <property type="match status" value="1"/>
</dbReference>
<keyword evidence="4 9" id="KW-0997">Cell inner membrane</keyword>
<feature type="domain" description="Tripartite ATP-independent periplasmic transporters DctQ component" evidence="10">
    <location>
        <begin position="64"/>
        <end position="170"/>
    </location>
</feature>
<sequence length="182" mass="20349">MGMWKRRWCERALDVCGLCLLAIAFVIAAGVAMHLLGLSRLLDFERSYWLVGQAITFNSLMGLQVLLFSMAIMLAIAPVLLLDRHVRVDVLHGRLSRRGQRRLELVGHLGFALPFFGGLLWPAWRFVERAFVTGERSMDGGLNDIYVIKAMLPMGIVMILAALLIVIAALLRGRTPREVLHG</sequence>
<dbReference type="EMBL" id="JACHXM010000001">
    <property type="protein sequence ID" value="MBB3139592.1"/>
    <property type="molecule type" value="Genomic_DNA"/>
</dbReference>
<comment type="caution">
    <text evidence="11">The sequence shown here is derived from an EMBL/GenBank/DDBJ whole genome shotgun (WGS) entry which is preliminary data.</text>
</comment>
<dbReference type="GO" id="GO:0005886">
    <property type="term" value="C:plasma membrane"/>
    <property type="evidence" value="ECO:0007669"/>
    <property type="project" value="UniProtKB-SubCell"/>
</dbReference>
<evidence type="ECO:0000256" key="3">
    <source>
        <dbReference type="ARBA" id="ARBA00022475"/>
    </source>
</evidence>
<dbReference type="Proteomes" id="UP000525987">
    <property type="component" value="Unassembled WGS sequence"/>
</dbReference>
<evidence type="ECO:0000256" key="6">
    <source>
        <dbReference type="ARBA" id="ARBA00022989"/>
    </source>
</evidence>
<name>A0A7W5G453_9GAMM</name>
<dbReference type="InterPro" id="IPR055348">
    <property type="entry name" value="DctQ"/>
</dbReference>
<feature type="transmembrane region" description="Helical" evidence="9">
    <location>
        <begin position="55"/>
        <end position="82"/>
    </location>
</feature>
<keyword evidence="7 9" id="KW-0472">Membrane</keyword>
<evidence type="ECO:0000313" key="12">
    <source>
        <dbReference type="Proteomes" id="UP000525987"/>
    </source>
</evidence>
<keyword evidence="12" id="KW-1185">Reference proteome</keyword>
<dbReference type="AlphaFoldDB" id="A0A7W5G453"/>
<evidence type="ECO:0000256" key="2">
    <source>
        <dbReference type="ARBA" id="ARBA00022448"/>
    </source>
</evidence>
<evidence type="ECO:0000256" key="7">
    <source>
        <dbReference type="ARBA" id="ARBA00023136"/>
    </source>
</evidence>
<keyword evidence="2 9" id="KW-0813">Transport</keyword>